<proteinExistence type="predicted"/>
<keyword evidence="2" id="KW-1185">Reference proteome</keyword>
<evidence type="ECO:0000313" key="1">
    <source>
        <dbReference type="EMBL" id="TNN74725.1"/>
    </source>
</evidence>
<accession>A0A4Z2IBA2</accession>
<dbReference type="Proteomes" id="UP000314294">
    <property type="component" value="Unassembled WGS sequence"/>
</dbReference>
<gene>
    <name evidence="1" type="ORF">EYF80_015043</name>
</gene>
<reference evidence="1 2" key="1">
    <citation type="submission" date="2019-03" db="EMBL/GenBank/DDBJ databases">
        <title>First draft genome of Liparis tanakae, snailfish: a comprehensive survey of snailfish specific genes.</title>
        <authorList>
            <person name="Kim W."/>
            <person name="Song I."/>
            <person name="Jeong J.-H."/>
            <person name="Kim D."/>
            <person name="Kim S."/>
            <person name="Ryu S."/>
            <person name="Song J.Y."/>
            <person name="Lee S.K."/>
        </authorList>
    </citation>
    <scope>NUCLEOTIDE SEQUENCE [LARGE SCALE GENOMIC DNA]</scope>
    <source>
        <tissue evidence="1">Muscle</tissue>
    </source>
</reference>
<name>A0A4Z2IBA2_9TELE</name>
<evidence type="ECO:0000313" key="2">
    <source>
        <dbReference type="Proteomes" id="UP000314294"/>
    </source>
</evidence>
<organism evidence="1 2">
    <name type="scientific">Liparis tanakae</name>
    <name type="common">Tanaka's snailfish</name>
    <dbReference type="NCBI Taxonomy" id="230148"/>
    <lineage>
        <taxon>Eukaryota</taxon>
        <taxon>Metazoa</taxon>
        <taxon>Chordata</taxon>
        <taxon>Craniata</taxon>
        <taxon>Vertebrata</taxon>
        <taxon>Euteleostomi</taxon>
        <taxon>Actinopterygii</taxon>
        <taxon>Neopterygii</taxon>
        <taxon>Teleostei</taxon>
        <taxon>Neoteleostei</taxon>
        <taxon>Acanthomorphata</taxon>
        <taxon>Eupercaria</taxon>
        <taxon>Perciformes</taxon>
        <taxon>Cottioidei</taxon>
        <taxon>Cottales</taxon>
        <taxon>Liparidae</taxon>
        <taxon>Liparis</taxon>
    </lineage>
</organism>
<dbReference type="AlphaFoldDB" id="A0A4Z2IBA2"/>
<sequence>MAVANRAAVCAASCDITAAVLLELVEVARGDEALPAFHQAVSGQLYQLVVNEAQDPVGQRADLVRGRGAEELRQTLLHLSRCLGIHPTQLGLASLHLGGRTISISTRKETDMKTGKKLPRQEMEVGHKVWLRRER</sequence>
<comment type="caution">
    <text evidence="1">The sequence shown here is derived from an EMBL/GenBank/DDBJ whole genome shotgun (WGS) entry which is preliminary data.</text>
</comment>
<dbReference type="EMBL" id="SRLO01000111">
    <property type="protein sequence ID" value="TNN74725.1"/>
    <property type="molecule type" value="Genomic_DNA"/>
</dbReference>
<protein>
    <submittedName>
        <fullName evidence="1">Uncharacterized protein</fullName>
    </submittedName>
</protein>